<organism evidence="1 2">
    <name type="scientific">Enterococcus dispar ATCC 51266</name>
    <dbReference type="NCBI Taxonomy" id="1139219"/>
    <lineage>
        <taxon>Bacteria</taxon>
        <taxon>Bacillati</taxon>
        <taxon>Bacillota</taxon>
        <taxon>Bacilli</taxon>
        <taxon>Lactobacillales</taxon>
        <taxon>Enterococcaceae</taxon>
        <taxon>Enterococcus</taxon>
    </lineage>
</organism>
<evidence type="ECO:0000313" key="2">
    <source>
        <dbReference type="Proteomes" id="UP000014127"/>
    </source>
</evidence>
<dbReference type="EMBL" id="AHYR01000004">
    <property type="protein sequence ID" value="EOT42759.1"/>
    <property type="molecule type" value="Genomic_DNA"/>
</dbReference>
<dbReference type="HOGENOM" id="CLU_1685607_0_0_9"/>
<reference evidence="1 2" key="1">
    <citation type="submission" date="2013-03" db="EMBL/GenBank/DDBJ databases">
        <title>The Genome Sequence of Enterococcus dispar ATCC_51266 (Illumina only assembly).</title>
        <authorList>
            <consortium name="The Broad Institute Genomics Platform"/>
            <consortium name="The Broad Institute Genome Sequencing Center for Infectious Disease"/>
            <person name="Earl A."/>
            <person name="Russ C."/>
            <person name="Gilmore M."/>
            <person name="Surin D."/>
            <person name="Walker B."/>
            <person name="Young S."/>
            <person name="Zeng Q."/>
            <person name="Gargeya S."/>
            <person name="Fitzgerald M."/>
            <person name="Haas B."/>
            <person name="Abouelleil A."/>
            <person name="Allen A.W."/>
            <person name="Alvarado L."/>
            <person name="Arachchi H.M."/>
            <person name="Berlin A.M."/>
            <person name="Chapman S.B."/>
            <person name="Gainer-Dewar J."/>
            <person name="Goldberg J."/>
            <person name="Griggs A."/>
            <person name="Gujja S."/>
            <person name="Hansen M."/>
            <person name="Howarth C."/>
            <person name="Imamovic A."/>
            <person name="Ireland A."/>
            <person name="Larimer J."/>
            <person name="McCowan C."/>
            <person name="Murphy C."/>
            <person name="Pearson M."/>
            <person name="Poon T.W."/>
            <person name="Priest M."/>
            <person name="Roberts A."/>
            <person name="Saif S."/>
            <person name="Shea T."/>
            <person name="Sisk P."/>
            <person name="Sykes S."/>
            <person name="Wortman J."/>
            <person name="Nusbaum C."/>
            <person name="Birren B."/>
        </authorList>
    </citation>
    <scope>NUCLEOTIDE SEQUENCE [LARGE SCALE GENOMIC DNA]</scope>
    <source>
        <strain evidence="1 2">ATCC 51266</strain>
    </source>
</reference>
<comment type="caution">
    <text evidence="1">The sequence shown here is derived from an EMBL/GenBank/DDBJ whole genome shotgun (WGS) entry which is preliminary data.</text>
</comment>
<keyword evidence="2" id="KW-1185">Reference proteome</keyword>
<dbReference type="RefSeq" id="WP_016172298.1">
    <property type="nucleotide sequence ID" value="NZ_ASWK01000001.1"/>
</dbReference>
<sequence>MKLKDVPEAVGLSRITIYNYRKSLGILEETSEEVSDKLVEKFKKMAAAKVKSNNGGKKKTDVIKKAREINDSTGFIDILDGDSAQLKNLKSQYNSNQVLINHLTKAINKDILSGETPTKLETDMMEKYQKLNMSLAKTIELNNPAGDSLAAAIKEKLSQYGGVQ</sequence>
<name>S1N6X3_9ENTE</name>
<dbReference type="AlphaFoldDB" id="S1N6X3"/>
<proteinExistence type="predicted"/>
<accession>S1N6X3</accession>
<gene>
    <name evidence="1" type="ORF">OMK_01120</name>
</gene>
<dbReference type="PATRIC" id="fig|1139219.3.peg.1084"/>
<dbReference type="Proteomes" id="UP000014127">
    <property type="component" value="Unassembled WGS sequence"/>
</dbReference>
<evidence type="ECO:0000313" key="1">
    <source>
        <dbReference type="EMBL" id="EOT42759.1"/>
    </source>
</evidence>
<protein>
    <submittedName>
        <fullName evidence="1">Uncharacterized protein</fullName>
    </submittedName>
</protein>
<dbReference type="STRING" id="44009.RV01_GL002517"/>